<dbReference type="KEGG" id="bcoh:BC6307_05345"/>
<gene>
    <name evidence="2" type="ORF">BC6307_05345</name>
</gene>
<name>A0A223KN08_9BACI</name>
<evidence type="ECO:0000313" key="3">
    <source>
        <dbReference type="Proteomes" id="UP000215224"/>
    </source>
</evidence>
<organism evidence="2 3">
    <name type="scientific">Sutcliffiella cohnii</name>
    <dbReference type="NCBI Taxonomy" id="33932"/>
    <lineage>
        <taxon>Bacteria</taxon>
        <taxon>Bacillati</taxon>
        <taxon>Bacillota</taxon>
        <taxon>Bacilli</taxon>
        <taxon>Bacillales</taxon>
        <taxon>Bacillaceae</taxon>
        <taxon>Sutcliffiella</taxon>
    </lineage>
</organism>
<evidence type="ECO:0000313" key="2">
    <source>
        <dbReference type="EMBL" id="AST90748.1"/>
    </source>
</evidence>
<dbReference type="EMBL" id="CP018866">
    <property type="protein sequence ID" value="AST90748.1"/>
    <property type="molecule type" value="Genomic_DNA"/>
</dbReference>
<keyword evidence="1" id="KW-0175">Coiled coil</keyword>
<dbReference type="AlphaFoldDB" id="A0A223KN08"/>
<sequence length="99" mass="11535">MGLDVNDLALKVEELTRADETIKAELRQLQLEIDQLEQRTKIVSQTEGFGNETKLNYLTEVNEQLFQQNVRIRQMIERCIDTNTVPTHEEYLKVLQGDT</sequence>
<proteinExistence type="predicted"/>
<accession>A0A223KN08</accession>
<dbReference type="Proteomes" id="UP000215224">
    <property type="component" value="Chromosome"/>
</dbReference>
<keyword evidence="3" id="KW-1185">Reference proteome</keyword>
<reference evidence="2 3" key="1">
    <citation type="submission" date="2016-12" db="EMBL/GenBank/DDBJ databases">
        <title>The whole genome sequencing and assembly of Bacillus cohnii DSM 6307T strain.</title>
        <authorList>
            <person name="Lee Y.-J."/>
            <person name="Yi H."/>
            <person name="Bahn Y.-S."/>
            <person name="Kim J.F."/>
            <person name="Lee D.-W."/>
        </authorList>
    </citation>
    <scope>NUCLEOTIDE SEQUENCE [LARGE SCALE GENOMIC DNA]</scope>
    <source>
        <strain evidence="2 3">DSM 6307</strain>
    </source>
</reference>
<feature type="coiled-coil region" evidence="1">
    <location>
        <begin position="12"/>
        <end position="46"/>
    </location>
</feature>
<protein>
    <submittedName>
        <fullName evidence="2">Uncharacterized protein</fullName>
    </submittedName>
</protein>
<dbReference type="RefSeq" id="WP_066412035.1">
    <property type="nucleotide sequence ID" value="NZ_CP018866.1"/>
</dbReference>
<evidence type="ECO:0000256" key="1">
    <source>
        <dbReference type="SAM" id="Coils"/>
    </source>
</evidence>